<dbReference type="InterPro" id="IPR017871">
    <property type="entry name" value="ABC_transporter-like_CS"/>
</dbReference>
<feature type="transmembrane region" description="Helical" evidence="9">
    <location>
        <begin position="92"/>
        <end position="112"/>
    </location>
</feature>
<dbReference type="GeneID" id="100122281"/>
<dbReference type="RefSeq" id="XP_008214772.2">
    <property type="nucleotide sequence ID" value="XM_008216550.4"/>
</dbReference>
<evidence type="ECO:0000256" key="5">
    <source>
        <dbReference type="ARBA" id="ARBA00022741"/>
    </source>
</evidence>
<evidence type="ECO:0000256" key="7">
    <source>
        <dbReference type="ARBA" id="ARBA00022989"/>
    </source>
</evidence>
<dbReference type="GO" id="GO:0016887">
    <property type="term" value="F:ATP hydrolysis activity"/>
    <property type="evidence" value="ECO:0007669"/>
    <property type="project" value="InterPro"/>
</dbReference>
<evidence type="ECO:0000313" key="12">
    <source>
        <dbReference type="EnsemblMetazoa" id="XP_008214772"/>
    </source>
</evidence>
<dbReference type="CDD" id="cd03244">
    <property type="entry name" value="ABCC_MRP_domain2"/>
    <property type="match status" value="1"/>
</dbReference>
<feature type="transmembrane region" description="Helical" evidence="9">
    <location>
        <begin position="701"/>
        <end position="721"/>
    </location>
</feature>
<evidence type="ECO:0000256" key="3">
    <source>
        <dbReference type="ARBA" id="ARBA00022692"/>
    </source>
</evidence>
<dbReference type="FunFam" id="3.40.50.300:FF:000163">
    <property type="entry name" value="Multidrug resistance-associated protein member 4"/>
    <property type="match status" value="1"/>
</dbReference>
<feature type="domain" description="ABC transmembrane type-1" evidence="11">
    <location>
        <begin position="97"/>
        <end position="369"/>
    </location>
</feature>
<evidence type="ECO:0000256" key="9">
    <source>
        <dbReference type="SAM" id="Phobius"/>
    </source>
</evidence>
<keyword evidence="2" id="KW-0813">Transport</keyword>
<evidence type="ECO:0000259" key="11">
    <source>
        <dbReference type="PROSITE" id="PS50929"/>
    </source>
</evidence>
<comment type="subcellular location">
    <subcellularLocation>
        <location evidence="1">Membrane</location>
        <topology evidence="1">Multi-pass membrane protein</topology>
    </subcellularLocation>
</comment>
<proteinExistence type="predicted"/>
<organism evidence="12 13">
    <name type="scientific">Nasonia vitripennis</name>
    <name type="common">Parasitic wasp</name>
    <dbReference type="NCBI Taxonomy" id="7425"/>
    <lineage>
        <taxon>Eukaryota</taxon>
        <taxon>Metazoa</taxon>
        <taxon>Ecdysozoa</taxon>
        <taxon>Arthropoda</taxon>
        <taxon>Hexapoda</taxon>
        <taxon>Insecta</taxon>
        <taxon>Pterygota</taxon>
        <taxon>Neoptera</taxon>
        <taxon>Endopterygota</taxon>
        <taxon>Hymenoptera</taxon>
        <taxon>Apocrita</taxon>
        <taxon>Proctotrupomorpha</taxon>
        <taxon>Chalcidoidea</taxon>
        <taxon>Pteromalidae</taxon>
        <taxon>Pteromalinae</taxon>
        <taxon>Nasonia</taxon>
    </lineage>
</organism>
<dbReference type="InterPro" id="IPR011527">
    <property type="entry name" value="ABC1_TM_dom"/>
</dbReference>
<reference evidence="12" key="1">
    <citation type="submission" date="2021-01" db="UniProtKB">
        <authorList>
            <consortium name="EnsemblMetazoa"/>
        </authorList>
    </citation>
    <scope>IDENTIFICATION</scope>
</reference>
<dbReference type="Pfam" id="PF00005">
    <property type="entry name" value="ABC_tran"/>
    <property type="match status" value="2"/>
</dbReference>
<dbReference type="PANTHER" id="PTHR24223:SF415">
    <property type="entry name" value="FI20190P1"/>
    <property type="match status" value="1"/>
</dbReference>
<evidence type="ECO:0000259" key="10">
    <source>
        <dbReference type="PROSITE" id="PS50893"/>
    </source>
</evidence>
<dbReference type="InterPro" id="IPR044746">
    <property type="entry name" value="ABCC_6TM_D1"/>
</dbReference>
<feature type="transmembrane region" description="Helical" evidence="9">
    <location>
        <begin position="204"/>
        <end position="227"/>
    </location>
</feature>
<dbReference type="InterPro" id="IPR027417">
    <property type="entry name" value="P-loop_NTPase"/>
</dbReference>
<dbReference type="FunFam" id="3.40.50.300:FF:000973">
    <property type="entry name" value="Multidrug resistance-associated protein 4"/>
    <property type="match status" value="1"/>
</dbReference>
<dbReference type="FunCoup" id="A0A7M7LV50">
    <property type="interactions" value="63"/>
</dbReference>
<keyword evidence="5" id="KW-0547">Nucleotide-binding</keyword>
<dbReference type="SMART" id="SM00382">
    <property type="entry name" value="AAA"/>
    <property type="match status" value="2"/>
</dbReference>
<protein>
    <submittedName>
        <fullName evidence="12">Uncharacterized protein</fullName>
    </submittedName>
</protein>
<dbReference type="PROSITE" id="PS50893">
    <property type="entry name" value="ABC_TRANSPORTER_2"/>
    <property type="match status" value="2"/>
</dbReference>
<evidence type="ECO:0000256" key="6">
    <source>
        <dbReference type="ARBA" id="ARBA00022840"/>
    </source>
</evidence>
<evidence type="ECO:0000256" key="1">
    <source>
        <dbReference type="ARBA" id="ARBA00004141"/>
    </source>
</evidence>
<feature type="domain" description="ABC transporter" evidence="10">
    <location>
        <begin position="408"/>
        <end position="631"/>
    </location>
</feature>
<feature type="transmembrane region" description="Helical" evidence="9">
    <location>
        <begin position="763"/>
        <end position="780"/>
    </location>
</feature>
<dbReference type="InParanoid" id="A0A7M7LV50"/>
<evidence type="ECO:0000256" key="2">
    <source>
        <dbReference type="ARBA" id="ARBA00022448"/>
    </source>
</evidence>
<dbReference type="InterPro" id="IPR003593">
    <property type="entry name" value="AAA+_ATPase"/>
</dbReference>
<keyword evidence="8 9" id="KW-0472">Membrane</keyword>
<keyword evidence="13" id="KW-1185">Reference proteome</keyword>
<dbReference type="Proteomes" id="UP000002358">
    <property type="component" value="Chromosome 4"/>
</dbReference>
<dbReference type="SUPFAM" id="SSF52540">
    <property type="entry name" value="P-loop containing nucleoside triphosphate hydrolases"/>
    <property type="match status" value="2"/>
</dbReference>
<dbReference type="Gene3D" id="3.40.50.300">
    <property type="entry name" value="P-loop containing nucleotide triphosphate hydrolases"/>
    <property type="match status" value="2"/>
</dbReference>
<feature type="transmembrane region" description="Helical" evidence="9">
    <location>
        <begin position="132"/>
        <end position="154"/>
    </location>
</feature>
<feature type="domain" description="ABC transporter" evidence="10">
    <location>
        <begin position="1044"/>
        <end position="1273"/>
    </location>
</feature>
<keyword evidence="7 9" id="KW-1133">Transmembrane helix</keyword>
<accession>A0A7M7LV50</accession>
<dbReference type="SMR" id="A0A7M7LV50"/>
<keyword evidence="3 9" id="KW-0812">Transmembrane</keyword>
<dbReference type="EnsemblMetazoa" id="XM_008216550">
    <property type="protein sequence ID" value="XP_008214772"/>
    <property type="gene ID" value="LOC100122281"/>
</dbReference>
<dbReference type="InterPro" id="IPR003439">
    <property type="entry name" value="ABC_transporter-like_ATP-bd"/>
</dbReference>
<dbReference type="GO" id="GO:0016020">
    <property type="term" value="C:membrane"/>
    <property type="evidence" value="ECO:0007669"/>
    <property type="project" value="UniProtKB-SubCell"/>
</dbReference>
<name>A0A7M7LV50_NASVI</name>
<dbReference type="SUPFAM" id="SSF90123">
    <property type="entry name" value="ABC transporter transmembrane region"/>
    <property type="match status" value="2"/>
</dbReference>
<dbReference type="Pfam" id="PF00664">
    <property type="entry name" value="ABC_membrane"/>
    <property type="match status" value="2"/>
</dbReference>
<evidence type="ECO:0000256" key="8">
    <source>
        <dbReference type="ARBA" id="ARBA00023136"/>
    </source>
</evidence>
<dbReference type="GO" id="GO:0140359">
    <property type="term" value="F:ABC-type transporter activity"/>
    <property type="evidence" value="ECO:0007669"/>
    <property type="project" value="InterPro"/>
</dbReference>
<dbReference type="KEGG" id="nvi:100122281"/>
<dbReference type="CDD" id="cd18579">
    <property type="entry name" value="ABC_6TM_ABCC_D1"/>
    <property type="match status" value="1"/>
</dbReference>
<dbReference type="PANTHER" id="PTHR24223">
    <property type="entry name" value="ATP-BINDING CASSETTE SUB-FAMILY C"/>
    <property type="match status" value="1"/>
</dbReference>
<feature type="domain" description="ABC transmembrane type-1" evidence="11">
    <location>
        <begin position="705"/>
        <end position="1006"/>
    </location>
</feature>
<feature type="transmembrane region" description="Helical" evidence="9">
    <location>
        <begin position="311"/>
        <end position="338"/>
    </location>
</feature>
<feature type="transmembrane region" description="Helical" evidence="9">
    <location>
        <begin position="233"/>
        <end position="257"/>
    </location>
</feature>
<sequence>MKNTEKNSKPNPKIKACFISELFFWWLKDLFLYGRKHNIVVNDLYDALPEDLSEPLGNELEKSWEHELDEAKAEKRKPKLWNAIIKTYRLKFLTTSVILVIFSVASIMAPIVQQELLQHFFSSSTTSDTQAYLCATIMVCVILTQTFTFNHAFVGLSHLGMKARLACTSLIYKKIMRLSCHSTMGKTSGNIMNLMSNDVSKFEYWTFFIPFLVIVPLEVLVTTYILWWFIGYAAFVGVGLMIFQTLPVQVVTYRLTLKGRSKMTPRMDQRISTISEVISGIRAIKMFVWEKPFEKLVYHYRKLEIKVQMKLWTIIAMVCALGVFAHRFAVFISVLFYMIQYKTISVITVVLVAQYMFVLRASLIFTFSNGLRALADVNVSMKRIENFLMLNEMESSVRRNELKSDAAIVIRHVTTSWQTDLIEKSLDDVHVNVDRDKLYVVIGSVGSGKSTLLKLILGEVNPIQGEVHVNGRVAYVSQEPWLFAASVRDNILFGEIYDEERYEKVTKACSLMDDFSQLPYGDRSLVAERGSNLSGGQCARINMARAVYRDADVYLFDDPLSAVDTHVAKRLFEECVDGLLKSKTRVLVTHNLHYLERADTIILIDNGKVEFVGSYSEINKIGKYALLSSDNLKRDQTVTDENDESTRSFDKINYETKLDSFKNNNNNSGEDDEPKETEELLAKGCVAKSVYWRYIRASGSLCTLFTLIFCFVLSTFMTSAFDYSLVMWSTQKEAASNNNSIQSSRNETDFEENHAILSQVEKFLYICGSLIAAVILMSIVKNILYFRATVNAGEKVHNSMFASILRTPLRFFDVNQSGRILNRFTSDTGAMDELLPRASFDAVDNILSCTAVLLPALIVSPLNVIPSVIAAFLFVKFGSIYFTTSQAIKRVESNARSPVLSHAASSLSGLLTIRSCGCQNLVTRIFNERQDRHTSAFYLVLLTSTAFSTGLELIVHSLWIFAAYSSLALKNTSSIPIGHVCLALMQLRSIVFISQWCMRQTGETLNLMTNVERMFQFVDLEKEIDAEIEPPIKPKTEWPDKGEVVFDNLYLSYSDNAEPVLRNLNLKISAGIKVGIVGRTGAGKSSLISALFRLAKIDGTLSIDGIDTKKISLSDLRSRISIIPQEPVLFSVSVRDNLDPNHEFDDVTLWSALEQVELNKTFDSLDRNIDRGGSNLSAGQRQLFCLARAIIKRNKILVMDEATANVDQATDEFIQKIIRIVFKDCTVMTIAHRLNTIIDSDRVLVMDHGQAVEFDHPDILLQRNGYFSKMIRQTNQDLRDG</sequence>
<dbReference type="PROSITE" id="PS50929">
    <property type="entry name" value="ABC_TM1F"/>
    <property type="match status" value="2"/>
</dbReference>
<dbReference type="CDD" id="cd03250">
    <property type="entry name" value="ABCC_MRP_domain1"/>
    <property type="match status" value="1"/>
</dbReference>
<feature type="transmembrane region" description="Helical" evidence="9">
    <location>
        <begin position="344"/>
        <end position="365"/>
    </location>
</feature>
<dbReference type="InterPro" id="IPR036640">
    <property type="entry name" value="ABC1_TM_sf"/>
</dbReference>
<dbReference type="PROSITE" id="PS00211">
    <property type="entry name" value="ABC_TRANSPORTER_1"/>
    <property type="match status" value="2"/>
</dbReference>
<keyword evidence="6" id="KW-0067">ATP-binding</keyword>
<keyword evidence="4" id="KW-0677">Repeat</keyword>
<dbReference type="Gene3D" id="1.20.1560.10">
    <property type="entry name" value="ABC transporter type 1, transmembrane domain"/>
    <property type="match status" value="2"/>
</dbReference>
<dbReference type="GO" id="GO:0005524">
    <property type="term" value="F:ATP binding"/>
    <property type="evidence" value="ECO:0007669"/>
    <property type="project" value="UniProtKB-KW"/>
</dbReference>
<evidence type="ECO:0000313" key="13">
    <source>
        <dbReference type="Proteomes" id="UP000002358"/>
    </source>
</evidence>
<dbReference type="InterPro" id="IPR050173">
    <property type="entry name" value="ABC_transporter_C-like"/>
</dbReference>
<evidence type="ECO:0000256" key="4">
    <source>
        <dbReference type="ARBA" id="ARBA00022737"/>
    </source>
</evidence>
<dbReference type="OrthoDB" id="6500128at2759"/>